<keyword evidence="4" id="KW-0804">Transcription</keyword>
<reference evidence="7 8" key="1">
    <citation type="submission" date="2017-09" db="EMBL/GenBank/DDBJ databases">
        <title>Genomic, metabolic, and phenotypic characteristics of bacterial isolates from the natural microbiome of the model nematode Caenorhabditis elegans.</title>
        <authorList>
            <person name="Zimmermann J."/>
            <person name="Obeng N."/>
            <person name="Yang W."/>
            <person name="Obeng O."/>
            <person name="Kissoyan K."/>
            <person name="Pees B."/>
            <person name="Dirksen P."/>
            <person name="Hoppner M."/>
            <person name="Franke A."/>
            <person name="Rosenstiel P."/>
            <person name="Leippe M."/>
            <person name="Dierking K."/>
            <person name="Kaleta C."/>
            <person name="Schulenburg H."/>
        </authorList>
    </citation>
    <scope>NUCLEOTIDE SEQUENCE [LARGE SCALE GENOMIC DNA]</scope>
    <source>
        <strain evidence="7 8">MYb73</strain>
    </source>
</reference>
<dbReference type="InterPro" id="IPR020449">
    <property type="entry name" value="Tscrpt_reg_AraC-type_HTH"/>
</dbReference>
<dbReference type="InterPro" id="IPR018062">
    <property type="entry name" value="HTH_AraC-typ_CS"/>
</dbReference>
<accession>A0A2S0IDK1</accession>
<dbReference type="SMART" id="SM00342">
    <property type="entry name" value="HTH_ARAC"/>
    <property type="match status" value="1"/>
</dbReference>
<dbReference type="PANTHER" id="PTHR11019:SF199">
    <property type="entry name" value="HTH-TYPE TRANSCRIPTIONAL REGULATOR NIMR"/>
    <property type="match status" value="1"/>
</dbReference>
<dbReference type="GO" id="GO:0043565">
    <property type="term" value="F:sequence-specific DNA binding"/>
    <property type="evidence" value="ECO:0007669"/>
    <property type="project" value="InterPro"/>
</dbReference>
<evidence type="ECO:0000313" key="7">
    <source>
        <dbReference type="EMBL" id="AVJ30086.1"/>
    </source>
</evidence>
<gene>
    <name evidence="7" type="ORF">CLM73_24960</name>
</gene>
<dbReference type="InterPro" id="IPR009057">
    <property type="entry name" value="Homeodomain-like_sf"/>
</dbReference>
<evidence type="ECO:0000256" key="1">
    <source>
        <dbReference type="ARBA" id="ARBA00022491"/>
    </source>
</evidence>
<keyword evidence="2" id="KW-0805">Transcription regulation</keyword>
<dbReference type="CDD" id="cd06124">
    <property type="entry name" value="cupin_NimR-like_N"/>
    <property type="match status" value="1"/>
</dbReference>
<keyword evidence="8" id="KW-1185">Reference proteome</keyword>
<organism evidence="7 8">
    <name type="scientific">Achromobacter spanius</name>
    <dbReference type="NCBI Taxonomy" id="217203"/>
    <lineage>
        <taxon>Bacteria</taxon>
        <taxon>Pseudomonadati</taxon>
        <taxon>Pseudomonadota</taxon>
        <taxon>Betaproteobacteria</taxon>
        <taxon>Burkholderiales</taxon>
        <taxon>Alcaligenaceae</taxon>
        <taxon>Achromobacter</taxon>
    </lineage>
</organism>
<sequence length="268" mass="29194">MSNTRQPAAARAPEPLAAMPDPDLATAPVVGLMEEWMPADQAPHAHRRHQLLCAASGVIHVTTSVGEWVLPATRAIWIGSGTLHSTLVRRPAHTRVLYIDPDVYPMPDGAQCRVVAVSPLMREVIASCASAPWDYAADSPEARLASVLVDLVRTTDHTSVDLPYPTDTRALRLANLLRADPANRQPLESLAGQVGSSPRTIERLFQKEAGLSFGRWRQRQRLLTALEQLAYGESVTNVAFDVGYESASSFVAAFRAVFGTTPARYFKS</sequence>
<dbReference type="Pfam" id="PF12833">
    <property type="entry name" value="HTH_18"/>
    <property type="match status" value="1"/>
</dbReference>
<dbReference type="PRINTS" id="PR00032">
    <property type="entry name" value="HTHARAC"/>
</dbReference>
<feature type="region of interest" description="Disordered" evidence="5">
    <location>
        <begin position="1"/>
        <end position="22"/>
    </location>
</feature>
<dbReference type="PROSITE" id="PS01124">
    <property type="entry name" value="HTH_ARAC_FAMILY_2"/>
    <property type="match status" value="1"/>
</dbReference>
<dbReference type="InterPro" id="IPR011051">
    <property type="entry name" value="RmlC_Cupin_sf"/>
</dbReference>
<dbReference type="GO" id="GO:0003700">
    <property type="term" value="F:DNA-binding transcription factor activity"/>
    <property type="evidence" value="ECO:0007669"/>
    <property type="project" value="InterPro"/>
</dbReference>
<evidence type="ECO:0000256" key="5">
    <source>
        <dbReference type="SAM" id="MobiDB-lite"/>
    </source>
</evidence>
<evidence type="ECO:0000259" key="6">
    <source>
        <dbReference type="PROSITE" id="PS01124"/>
    </source>
</evidence>
<keyword evidence="1" id="KW-0678">Repressor</keyword>
<dbReference type="SUPFAM" id="SSF46689">
    <property type="entry name" value="Homeodomain-like"/>
    <property type="match status" value="1"/>
</dbReference>
<dbReference type="Gene3D" id="1.10.10.60">
    <property type="entry name" value="Homeodomain-like"/>
    <property type="match status" value="1"/>
</dbReference>
<dbReference type="EMBL" id="CP023270">
    <property type="protein sequence ID" value="AVJ30086.1"/>
    <property type="molecule type" value="Genomic_DNA"/>
</dbReference>
<evidence type="ECO:0000256" key="4">
    <source>
        <dbReference type="ARBA" id="ARBA00023163"/>
    </source>
</evidence>
<dbReference type="SUPFAM" id="SSF51182">
    <property type="entry name" value="RmlC-like cupins"/>
    <property type="match status" value="1"/>
</dbReference>
<dbReference type="Proteomes" id="UP000239477">
    <property type="component" value="Chromosome"/>
</dbReference>
<keyword evidence="3" id="KW-0238">DNA-binding</keyword>
<dbReference type="PANTHER" id="PTHR11019">
    <property type="entry name" value="HTH-TYPE TRANSCRIPTIONAL REGULATOR NIMR"/>
    <property type="match status" value="1"/>
</dbReference>
<dbReference type="FunFam" id="1.10.10.60:FF:000132">
    <property type="entry name" value="AraC family transcriptional regulator"/>
    <property type="match status" value="1"/>
</dbReference>
<name>A0A2S0IDK1_9BURK</name>
<dbReference type="AlphaFoldDB" id="A0A2S0IDK1"/>
<evidence type="ECO:0000256" key="3">
    <source>
        <dbReference type="ARBA" id="ARBA00023125"/>
    </source>
</evidence>
<dbReference type="InterPro" id="IPR018060">
    <property type="entry name" value="HTH_AraC"/>
</dbReference>
<proteinExistence type="predicted"/>
<evidence type="ECO:0000313" key="8">
    <source>
        <dbReference type="Proteomes" id="UP000239477"/>
    </source>
</evidence>
<dbReference type="PROSITE" id="PS00041">
    <property type="entry name" value="HTH_ARAC_FAMILY_1"/>
    <property type="match status" value="1"/>
</dbReference>
<dbReference type="OrthoDB" id="2536004at2"/>
<feature type="compositionally biased region" description="Low complexity" evidence="5">
    <location>
        <begin position="7"/>
        <end position="20"/>
    </location>
</feature>
<feature type="domain" description="HTH araC/xylS-type" evidence="6">
    <location>
        <begin position="171"/>
        <end position="268"/>
    </location>
</feature>
<dbReference type="RefSeq" id="WP_105240720.1">
    <property type="nucleotide sequence ID" value="NZ_CP023270.1"/>
</dbReference>
<protein>
    <submittedName>
        <fullName evidence="7">AraC family transcriptional regulator</fullName>
    </submittedName>
</protein>
<evidence type="ECO:0000256" key="2">
    <source>
        <dbReference type="ARBA" id="ARBA00023015"/>
    </source>
</evidence>